<dbReference type="PANTHER" id="PTHR47332:SF6">
    <property type="entry name" value="SET DOMAIN-CONTAINING PROTEIN"/>
    <property type="match status" value="1"/>
</dbReference>
<dbReference type="PANTHER" id="PTHR47332">
    <property type="entry name" value="SET DOMAIN-CONTAINING PROTEIN 5"/>
    <property type="match status" value="1"/>
</dbReference>
<dbReference type="Proteomes" id="UP001174694">
    <property type="component" value="Unassembled WGS sequence"/>
</dbReference>
<evidence type="ECO:0000313" key="3">
    <source>
        <dbReference type="Proteomes" id="UP001174694"/>
    </source>
</evidence>
<evidence type="ECO:0000313" key="2">
    <source>
        <dbReference type="EMBL" id="KAJ9149306.1"/>
    </source>
</evidence>
<evidence type="ECO:0000256" key="1">
    <source>
        <dbReference type="SAM" id="SignalP"/>
    </source>
</evidence>
<keyword evidence="3" id="KW-1185">Reference proteome</keyword>
<feature type="signal peptide" evidence="1">
    <location>
        <begin position="1"/>
        <end position="24"/>
    </location>
</feature>
<gene>
    <name evidence="2" type="ORF">NKR23_g4240</name>
</gene>
<feature type="chain" id="PRO_5041241543" evidence="1">
    <location>
        <begin position="25"/>
        <end position="412"/>
    </location>
</feature>
<proteinExistence type="predicted"/>
<organism evidence="2 3">
    <name type="scientific">Pleurostoma richardsiae</name>
    <dbReference type="NCBI Taxonomy" id="41990"/>
    <lineage>
        <taxon>Eukaryota</taxon>
        <taxon>Fungi</taxon>
        <taxon>Dikarya</taxon>
        <taxon>Ascomycota</taxon>
        <taxon>Pezizomycotina</taxon>
        <taxon>Sordariomycetes</taxon>
        <taxon>Sordariomycetidae</taxon>
        <taxon>Calosphaeriales</taxon>
        <taxon>Pleurostomataceae</taxon>
        <taxon>Pleurostoma</taxon>
    </lineage>
</organism>
<dbReference type="EMBL" id="JANBVO010000010">
    <property type="protein sequence ID" value="KAJ9149306.1"/>
    <property type="molecule type" value="Genomic_DNA"/>
</dbReference>
<dbReference type="InterPro" id="IPR053185">
    <property type="entry name" value="SET_domain_protein"/>
</dbReference>
<reference evidence="2" key="1">
    <citation type="submission" date="2022-07" db="EMBL/GenBank/DDBJ databases">
        <title>Fungi with potential for degradation of polypropylene.</title>
        <authorList>
            <person name="Gostincar C."/>
        </authorList>
    </citation>
    <scope>NUCLEOTIDE SEQUENCE</scope>
    <source>
        <strain evidence="2">EXF-13308</strain>
    </source>
</reference>
<sequence>MARLRSFHTVVTLALGLLTQQILADTEIDESIVAEEIEKTVQYTSNATETSSNTSTGWIDPHICSGPYCVFANPDIANGRGLALVTTHQDLAKIQRIEDRIGLPRHDLPDPPPFHLDDSPTRGPRLLANATIKRGTPLTAIPPVLLVHKSFLDDSPIRSKRRLLSAALDLLPPPTRDLYAFQRDPLGRRYDVKDALLAHPFEVDLGGAVRDPANPDAHARHHASYPEAAALAHDCRPGVAFHIDAALALRTVAARRIAPGEALSVAFVDPMLPGAERREWVRRWRGGGGCGCAACAGSGDSAEARRSDERLAEIKSIEERLRDPRGEVTVDVVGRLVALYKEERLQTKMAGAYWLTALGYNNLGERALAVKYGNLAIAAAAVENGPGSVEALEMSIMVKDPEGHYSWRAKMK</sequence>
<accession>A0AA38RGE5</accession>
<dbReference type="InterPro" id="IPR046341">
    <property type="entry name" value="SET_dom_sf"/>
</dbReference>
<comment type="caution">
    <text evidence="2">The sequence shown here is derived from an EMBL/GenBank/DDBJ whole genome shotgun (WGS) entry which is preliminary data.</text>
</comment>
<name>A0AA38RGE5_9PEZI</name>
<dbReference type="Gene3D" id="2.170.270.10">
    <property type="entry name" value="SET domain"/>
    <property type="match status" value="1"/>
</dbReference>
<dbReference type="AlphaFoldDB" id="A0AA38RGE5"/>
<dbReference type="SUPFAM" id="SSF82199">
    <property type="entry name" value="SET domain"/>
    <property type="match status" value="1"/>
</dbReference>
<protein>
    <submittedName>
        <fullName evidence="2">Histone-lysine N-methyltransferase SMYD3</fullName>
    </submittedName>
</protein>
<keyword evidence="1" id="KW-0732">Signal</keyword>